<dbReference type="PANTHER" id="PTHR14485">
    <property type="entry name" value="TETRATRICOPEPTIDE REPEAT PROTEIN 23"/>
    <property type="match status" value="1"/>
</dbReference>
<dbReference type="PANTHER" id="PTHR14485:SF2">
    <property type="entry name" value="FUNGAL STAND N-TERMINAL GOODBYE DOMAIN-CONTAINING PROTEIN"/>
    <property type="match status" value="1"/>
</dbReference>
<reference evidence="1 2" key="1">
    <citation type="submission" date="2022-12" db="EMBL/GenBank/DDBJ databases">
        <title>Chromosome-level genome of Tegillarca granosa.</title>
        <authorList>
            <person name="Kim J."/>
        </authorList>
    </citation>
    <scope>NUCLEOTIDE SEQUENCE [LARGE SCALE GENOMIC DNA]</scope>
    <source>
        <strain evidence="1">Teg-2019</strain>
        <tissue evidence="1">Adductor muscle</tissue>
    </source>
</reference>
<accession>A0ABQ9F3E5</accession>
<sequence>MEVNTGSYAAQADYHADIGKNIMLNQVTMTTTENEKAEVYSVMFNLYHTQCRALTALKKYPEAEQLLDKCRRTEREFNKFSCVRQRDCDDMKVKTCQASASYKEGNPELVDTALAVAQAYANTGDEDAEGSAETYLNECLSGCLSVHGPHHKKTLEVQDELCRLYIRTDRHNEALPLLRQSITDKCEVYGDYSEQVSDTYKLIASVHLSQGNIEKSLRAYNKCYNIECHVLGKNHKKSKDTERTIDLLMASPGLSNKFVLNKGDKLKQRPKFNAIVNRSQAVGGFKSQN</sequence>
<name>A0ABQ9F3E5_TEGGR</name>
<dbReference type="Gene3D" id="1.25.40.10">
    <property type="entry name" value="Tetratricopeptide repeat domain"/>
    <property type="match status" value="1"/>
</dbReference>
<protein>
    <submittedName>
        <fullName evidence="1">Uncharacterized protein</fullName>
    </submittedName>
</protein>
<evidence type="ECO:0000313" key="2">
    <source>
        <dbReference type="Proteomes" id="UP001217089"/>
    </source>
</evidence>
<keyword evidence="2" id="KW-1185">Reference proteome</keyword>
<organism evidence="1 2">
    <name type="scientific">Tegillarca granosa</name>
    <name type="common">Malaysian cockle</name>
    <name type="synonym">Anadara granosa</name>
    <dbReference type="NCBI Taxonomy" id="220873"/>
    <lineage>
        <taxon>Eukaryota</taxon>
        <taxon>Metazoa</taxon>
        <taxon>Spiralia</taxon>
        <taxon>Lophotrochozoa</taxon>
        <taxon>Mollusca</taxon>
        <taxon>Bivalvia</taxon>
        <taxon>Autobranchia</taxon>
        <taxon>Pteriomorphia</taxon>
        <taxon>Arcoida</taxon>
        <taxon>Arcoidea</taxon>
        <taxon>Arcidae</taxon>
        <taxon>Tegillarca</taxon>
    </lineage>
</organism>
<dbReference type="SUPFAM" id="SSF48452">
    <property type="entry name" value="TPR-like"/>
    <property type="match status" value="1"/>
</dbReference>
<dbReference type="EMBL" id="JARBDR010000447">
    <property type="protein sequence ID" value="KAJ8311918.1"/>
    <property type="molecule type" value="Genomic_DNA"/>
</dbReference>
<dbReference type="Proteomes" id="UP001217089">
    <property type="component" value="Unassembled WGS sequence"/>
</dbReference>
<comment type="caution">
    <text evidence="1">The sequence shown here is derived from an EMBL/GenBank/DDBJ whole genome shotgun (WGS) entry which is preliminary data.</text>
</comment>
<proteinExistence type="predicted"/>
<gene>
    <name evidence="1" type="ORF">KUTeg_010525</name>
</gene>
<dbReference type="InterPro" id="IPR011990">
    <property type="entry name" value="TPR-like_helical_dom_sf"/>
</dbReference>
<evidence type="ECO:0000313" key="1">
    <source>
        <dbReference type="EMBL" id="KAJ8311918.1"/>
    </source>
</evidence>
<dbReference type="InterPro" id="IPR042621">
    <property type="entry name" value="TTC23/TTC23L"/>
</dbReference>